<comment type="caution">
    <text evidence="3">The sequence shown here is derived from an EMBL/GenBank/DDBJ whole genome shotgun (WGS) entry which is preliminary data.</text>
</comment>
<dbReference type="Proteomes" id="UP001305779">
    <property type="component" value="Unassembled WGS sequence"/>
</dbReference>
<feature type="region of interest" description="Disordered" evidence="1">
    <location>
        <begin position="180"/>
        <end position="204"/>
    </location>
</feature>
<keyword evidence="2" id="KW-0812">Transmembrane</keyword>
<accession>A0ABR0EG60</accession>
<feature type="compositionally biased region" description="Basic and acidic residues" evidence="1">
    <location>
        <begin position="1"/>
        <end position="11"/>
    </location>
</feature>
<feature type="region of interest" description="Disordered" evidence="1">
    <location>
        <begin position="1"/>
        <end position="33"/>
    </location>
</feature>
<proteinExistence type="predicted"/>
<feature type="region of interest" description="Disordered" evidence="1">
    <location>
        <begin position="256"/>
        <end position="281"/>
    </location>
</feature>
<sequence length="361" mass="37460">MAFGRDFESKFNENMQDDGQPGPALSEFGDNKAGKKKSCYYAEPAHEDFEMHEKKDQPPRFSTIFGSTTPPAPPPPQQAPREYVQEYYPRPEKKSGVFMPMPLFIVFAVILLFESTILFAYTVIGLYNNAPSRLFPWAGQGAAVAAACDCTEHQPAINISPNFVLPQGGEPVTEKFTISITPTTSSTSTTASSTTSSSTSTADSTSQAAAIASDIAGILGSLTSSSSSSSSSPVATVTYTPPQSTVDVTMVITSDANTESAAPPPTVTLTTEVPPPSSTGAAITSRDALAWASVSSANAAIQSALIPDPIPSTTSTPTTLETSTTTPPPSTTEQSTSDTPVSSAAGKVCFGGAGGVQLNCV</sequence>
<evidence type="ECO:0000256" key="2">
    <source>
        <dbReference type="SAM" id="Phobius"/>
    </source>
</evidence>
<feature type="compositionally biased region" description="Basic and acidic residues" evidence="1">
    <location>
        <begin position="48"/>
        <end position="58"/>
    </location>
</feature>
<evidence type="ECO:0000313" key="4">
    <source>
        <dbReference type="Proteomes" id="UP001305779"/>
    </source>
</evidence>
<reference evidence="3 4" key="1">
    <citation type="journal article" date="2023" name="G3 (Bethesda)">
        <title>A chromosome-level genome assembly of Zasmidium syzygii isolated from banana leaves.</title>
        <authorList>
            <person name="van Westerhoven A.C."/>
            <person name="Mehrabi R."/>
            <person name="Talebi R."/>
            <person name="Steentjes M.B.F."/>
            <person name="Corcolon B."/>
            <person name="Chong P.A."/>
            <person name="Kema G.H.J."/>
            <person name="Seidl M.F."/>
        </authorList>
    </citation>
    <scope>NUCLEOTIDE SEQUENCE [LARGE SCALE GENOMIC DNA]</scope>
    <source>
        <strain evidence="3 4">P124</strain>
    </source>
</reference>
<feature type="transmembrane region" description="Helical" evidence="2">
    <location>
        <begin position="103"/>
        <end position="127"/>
    </location>
</feature>
<feature type="compositionally biased region" description="Low complexity" evidence="1">
    <location>
        <begin position="307"/>
        <end position="340"/>
    </location>
</feature>
<keyword evidence="2" id="KW-1133">Transmembrane helix</keyword>
<name>A0ABR0EG60_ZASCE</name>
<keyword evidence="2" id="KW-0472">Membrane</keyword>
<evidence type="ECO:0000256" key="1">
    <source>
        <dbReference type="SAM" id="MobiDB-lite"/>
    </source>
</evidence>
<gene>
    <name evidence="3" type="ORF">PRZ48_008413</name>
</gene>
<organism evidence="3 4">
    <name type="scientific">Zasmidium cellare</name>
    <name type="common">Wine cellar mold</name>
    <name type="synonym">Racodium cellare</name>
    <dbReference type="NCBI Taxonomy" id="395010"/>
    <lineage>
        <taxon>Eukaryota</taxon>
        <taxon>Fungi</taxon>
        <taxon>Dikarya</taxon>
        <taxon>Ascomycota</taxon>
        <taxon>Pezizomycotina</taxon>
        <taxon>Dothideomycetes</taxon>
        <taxon>Dothideomycetidae</taxon>
        <taxon>Mycosphaerellales</taxon>
        <taxon>Mycosphaerellaceae</taxon>
        <taxon>Zasmidium</taxon>
    </lineage>
</organism>
<protein>
    <submittedName>
        <fullName evidence="3">Uncharacterized protein</fullName>
    </submittedName>
</protein>
<dbReference type="EMBL" id="JAXOVC010000006">
    <property type="protein sequence ID" value="KAK4500226.1"/>
    <property type="molecule type" value="Genomic_DNA"/>
</dbReference>
<evidence type="ECO:0000313" key="3">
    <source>
        <dbReference type="EMBL" id="KAK4500226.1"/>
    </source>
</evidence>
<feature type="region of interest" description="Disordered" evidence="1">
    <location>
        <begin position="307"/>
        <end position="343"/>
    </location>
</feature>
<keyword evidence="4" id="KW-1185">Reference proteome</keyword>
<feature type="region of interest" description="Disordered" evidence="1">
    <location>
        <begin position="48"/>
        <end position="80"/>
    </location>
</feature>